<dbReference type="Proteomes" id="UP000293369">
    <property type="component" value="Unassembled WGS sequence"/>
</dbReference>
<dbReference type="AlphaFoldDB" id="A0A4Q7CVZ5"/>
<feature type="signal peptide" evidence="1">
    <location>
        <begin position="1"/>
        <end position="18"/>
    </location>
</feature>
<comment type="caution">
    <text evidence="2">The sequence shown here is derived from an EMBL/GenBank/DDBJ whole genome shotgun (WGS) entry which is preliminary data.</text>
</comment>
<evidence type="ECO:0000313" key="3">
    <source>
        <dbReference type="Proteomes" id="UP000293369"/>
    </source>
</evidence>
<keyword evidence="1" id="KW-0732">Signal</keyword>
<dbReference type="RefSeq" id="WP_122461362.1">
    <property type="nucleotide sequence ID" value="NZ_SGFE01000056.1"/>
</dbReference>
<name>A0A4Q7CVZ5_9PSED</name>
<protein>
    <submittedName>
        <fullName evidence="2">Uncharacterized protein</fullName>
    </submittedName>
</protein>
<feature type="chain" id="PRO_5020608552" evidence="1">
    <location>
        <begin position="19"/>
        <end position="123"/>
    </location>
</feature>
<evidence type="ECO:0000313" key="2">
    <source>
        <dbReference type="EMBL" id="RZI29457.1"/>
    </source>
</evidence>
<reference evidence="2 3" key="1">
    <citation type="submission" date="2019-02" db="EMBL/GenBank/DDBJ databases">
        <title>Pseudomonas spp from wheat grain.</title>
        <authorList>
            <person name="Cho G.-S."/>
            <person name="Franz C.M.A.P."/>
        </authorList>
    </citation>
    <scope>NUCLEOTIDE SEQUENCE [LARGE SCALE GENOMIC DNA]</scope>
    <source>
        <strain evidence="2 3">133NRW</strain>
    </source>
</reference>
<dbReference type="EMBL" id="SGFE01000056">
    <property type="protein sequence ID" value="RZI29457.1"/>
    <property type="molecule type" value="Genomic_DNA"/>
</dbReference>
<accession>A0A4Q7CVZ5</accession>
<proteinExistence type="predicted"/>
<sequence length="123" mass="13446">MKYIVALVFLALSQMVQADCSVSDIKITSVKAKFVNTCGSADCTHMTGVATLVNSCAEATGVQIQITAYDEHDSPVSTSEHWPASIRNIPPGSYTFSLNQWIEYDPTIASFGLKVIDVNKWKK</sequence>
<organism evidence="2 3">
    <name type="scientific">Pseudomonas orientalis</name>
    <dbReference type="NCBI Taxonomy" id="76758"/>
    <lineage>
        <taxon>Bacteria</taxon>
        <taxon>Pseudomonadati</taxon>
        <taxon>Pseudomonadota</taxon>
        <taxon>Gammaproteobacteria</taxon>
        <taxon>Pseudomonadales</taxon>
        <taxon>Pseudomonadaceae</taxon>
        <taxon>Pseudomonas</taxon>
    </lineage>
</organism>
<evidence type="ECO:0000256" key="1">
    <source>
        <dbReference type="SAM" id="SignalP"/>
    </source>
</evidence>
<gene>
    <name evidence="2" type="ORF">EUX57_22860</name>
</gene>